<proteinExistence type="predicted"/>
<dbReference type="EMBL" id="LBWS01000036">
    <property type="protein sequence ID" value="KKR13872.1"/>
    <property type="molecule type" value="Genomic_DNA"/>
</dbReference>
<organism evidence="1 2">
    <name type="scientific">Candidatus Falkowbacteria bacterium GW2011_GWA2_39_24</name>
    <dbReference type="NCBI Taxonomy" id="1618634"/>
    <lineage>
        <taxon>Bacteria</taxon>
        <taxon>Candidatus Falkowiibacteriota</taxon>
    </lineage>
</organism>
<evidence type="ECO:0000313" key="1">
    <source>
        <dbReference type="EMBL" id="KKR13872.1"/>
    </source>
</evidence>
<evidence type="ECO:0000313" key="2">
    <source>
        <dbReference type="Proteomes" id="UP000034048"/>
    </source>
</evidence>
<comment type="caution">
    <text evidence="1">The sequence shown here is derived from an EMBL/GenBank/DDBJ whole genome shotgun (WGS) entry which is preliminary data.</text>
</comment>
<sequence>MINKRLKLNSVEKTLLSKNISIFTVSDFSKLFNISLSKARLTLSRYSQKEDSHFIRAKNGIYLFTLGNPENFEIANKIFQPSYISFETALSYYNIIPETIYSITSATTKRPKEIIVQDINYKYYKLQNRLFFGYRSISIHQKKIFIAEKEKALLDYIYLVSLKKIAFNQRIDLSKIDRDKLGYYTNYFLKIIKKDKVFLKTINSIYKNI</sequence>
<dbReference type="Proteomes" id="UP000034048">
    <property type="component" value="Unassembled WGS sequence"/>
</dbReference>
<gene>
    <name evidence="1" type="ORF">UT42_C0036G0009</name>
</gene>
<reference evidence="1 2" key="1">
    <citation type="journal article" date="2015" name="Nature">
        <title>rRNA introns, odd ribosomes, and small enigmatic genomes across a large radiation of phyla.</title>
        <authorList>
            <person name="Brown C.T."/>
            <person name="Hug L.A."/>
            <person name="Thomas B.C."/>
            <person name="Sharon I."/>
            <person name="Castelle C.J."/>
            <person name="Singh A."/>
            <person name="Wilkins M.J."/>
            <person name="Williams K.H."/>
            <person name="Banfield J.F."/>
        </authorList>
    </citation>
    <scope>NUCLEOTIDE SEQUENCE [LARGE SCALE GENOMIC DNA]</scope>
</reference>
<accession>A0A0G0RJQ3</accession>
<name>A0A0G0RJQ3_9BACT</name>
<protein>
    <submittedName>
        <fullName evidence="1">Uncharacterized protein</fullName>
    </submittedName>
</protein>
<dbReference type="AlphaFoldDB" id="A0A0G0RJQ3"/>